<organism evidence="3 4">
    <name type="scientific">Nonomuraea longispora</name>
    <dbReference type="NCBI Taxonomy" id="1848320"/>
    <lineage>
        <taxon>Bacteria</taxon>
        <taxon>Bacillati</taxon>
        <taxon>Actinomycetota</taxon>
        <taxon>Actinomycetes</taxon>
        <taxon>Streptosporangiales</taxon>
        <taxon>Streptosporangiaceae</taxon>
        <taxon>Nonomuraea</taxon>
    </lineage>
</organism>
<keyword evidence="4" id="KW-1185">Reference proteome</keyword>
<dbReference type="InterPro" id="IPR001480">
    <property type="entry name" value="Bulb-type_lectin_dom"/>
</dbReference>
<sequence length="324" mass="35351">MSRRRPPTQASMDPSRRNSKRSIRLSMRGGAKGRLNTMPCRGSTRRTNRTPTASVKVYHSRSSVEQEENRMITKKAAIAVMAGTLIAGPLATVAMAQPSNAAVVAKDRLGPGDWLLPGQSLSNGRFKLIQQAQGNLVFYDGTKALWSSPTAGKPGARATMQKEGNLVIYGLDNKPLWSTQTAGNPGAYLKLPNQSGNLVIYSRDNKPLWSSSAYISKLPSGQVLRPGQWVQSSNGRYKLLQQKEGNAVLYDGKRSLFTTPTAGHPGARSIMQKEGNWVVVDRNDKALWTTKTAGNPGAWLSVSNDGRVIIYSAANKPLWDSRMR</sequence>
<dbReference type="CDD" id="cd00028">
    <property type="entry name" value="B_lectin"/>
    <property type="match status" value="1"/>
</dbReference>
<feature type="domain" description="Bulb-type lectin" evidence="2">
    <location>
        <begin position="106"/>
        <end position="213"/>
    </location>
</feature>
<evidence type="ECO:0000313" key="4">
    <source>
        <dbReference type="Proteomes" id="UP000295157"/>
    </source>
</evidence>
<comment type="caution">
    <text evidence="3">The sequence shown here is derived from an EMBL/GenBank/DDBJ whole genome shotgun (WGS) entry which is preliminary data.</text>
</comment>
<evidence type="ECO:0000259" key="2">
    <source>
        <dbReference type="PROSITE" id="PS50927"/>
    </source>
</evidence>
<dbReference type="Gene3D" id="2.90.10.30">
    <property type="match status" value="1"/>
</dbReference>
<dbReference type="OrthoDB" id="516973at2"/>
<dbReference type="SUPFAM" id="SSF51110">
    <property type="entry name" value="alpha-D-mannose-specific plant lectins"/>
    <property type="match status" value="2"/>
</dbReference>
<feature type="domain" description="Bulb-type lectin" evidence="2">
    <location>
        <begin position="215"/>
        <end position="323"/>
    </location>
</feature>
<protein>
    <recommendedName>
        <fullName evidence="2">Bulb-type lectin domain-containing protein</fullName>
    </recommendedName>
</protein>
<proteinExistence type="predicted"/>
<dbReference type="InterPro" id="IPR036426">
    <property type="entry name" value="Bulb-type_lectin_dom_sf"/>
</dbReference>
<name>A0A4V2XLE5_9ACTN</name>
<dbReference type="SMART" id="SM00108">
    <property type="entry name" value="B_lectin"/>
    <property type="match status" value="2"/>
</dbReference>
<reference evidence="3 4" key="1">
    <citation type="submission" date="2019-02" db="EMBL/GenBank/DDBJ databases">
        <title>Draft genome sequences of novel Actinobacteria.</title>
        <authorList>
            <person name="Sahin N."/>
            <person name="Ay H."/>
            <person name="Saygin H."/>
        </authorList>
    </citation>
    <scope>NUCLEOTIDE SEQUENCE [LARGE SCALE GENOMIC DNA]</scope>
    <source>
        <strain evidence="3 4">KC201</strain>
    </source>
</reference>
<dbReference type="Gene3D" id="2.90.10.10">
    <property type="entry name" value="Bulb-type lectin domain"/>
    <property type="match status" value="2"/>
</dbReference>
<dbReference type="PROSITE" id="PS50927">
    <property type="entry name" value="BULB_LECTIN"/>
    <property type="match status" value="2"/>
</dbReference>
<dbReference type="EMBL" id="SMJZ01000013">
    <property type="protein sequence ID" value="TDC09986.1"/>
    <property type="molecule type" value="Genomic_DNA"/>
</dbReference>
<gene>
    <name evidence="3" type="ORF">E1267_06065</name>
</gene>
<dbReference type="AlphaFoldDB" id="A0A4V2XLE5"/>
<evidence type="ECO:0000256" key="1">
    <source>
        <dbReference type="SAM" id="MobiDB-lite"/>
    </source>
</evidence>
<feature type="region of interest" description="Disordered" evidence="1">
    <location>
        <begin position="1"/>
        <end position="51"/>
    </location>
</feature>
<evidence type="ECO:0000313" key="3">
    <source>
        <dbReference type="EMBL" id="TDC09986.1"/>
    </source>
</evidence>
<accession>A0A4V2XLE5</accession>
<dbReference type="Proteomes" id="UP000295157">
    <property type="component" value="Unassembled WGS sequence"/>
</dbReference>